<dbReference type="EMBL" id="CP073100">
    <property type="protein sequence ID" value="QUE53312.1"/>
    <property type="molecule type" value="Genomic_DNA"/>
</dbReference>
<evidence type="ECO:0000313" key="2">
    <source>
        <dbReference type="EMBL" id="QUE53312.1"/>
    </source>
</evidence>
<proteinExistence type="predicted"/>
<dbReference type="InterPro" id="IPR042099">
    <property type="entry name" value="ANL_N_sf"/>
</dbReference>
<dbReference type="Pfam" id="PF00501">
    <property type="entry name" value="AMP-binding"/>
    <property type="match status" value="1"/>
</dbReference>
<dbReference type="InterPro" id="IPR000873">
    <property type="entry name" value="AMP-dep_synth/lig_dom"/>
</dbReference>
<feature type="domain" description="AMP-dependent synthetase/ligase" evidence="1">
    <location>
        <begin position="178"/>
        <end position="302"/>
    </location>
</feature>
<reference evidence="2" key="1">
    <citation type="submission" date="2021-04" db="EMBL/GenBank/DDBJ databases">
        <title>Luteolibacter sp. 32A isolated from the skin of an Anderson's salamander (Ambystoma andersonii).</title>
        <authorList>
            <person name="Spergser J."/>
            <person name="Busse H.-J."/>
        </authorList>
    </citation>
    <scope>NUCLEOTIDE SEQUENCE</scope>
    <source>
        <strain evidence="2">32A</strain>
    </source>
</reference>
<dbReference type="PANTHER" id="PTHR43845">
    <property type="entry name" value="BLR5969 PROTEIN"/>
    <property type="match status" value="1"/>
</dbReference>
<protein>
    <submittedName>
        <fullName evidence="2">AMP-binding protein</fullName>
    </submittedName>
</protein>
<dbReference type="Proteomes" id="UP000676169">
    <property type="component" value="Chromosome"/>
</dbReference>
<dbReference type="SUPFAM" id="SSF56801">
    <property type="entry name" value="Acetyl-CoA synthetase-like"/>
    <property type="match status" value="1"/>
</dbReference>
<evidence type="ECO:0000259" key="1">
    <source>
        <dbReference type="Pfam" id="PF00501"/>
    </source>
</evidence>
<gene>
    <name evidence="2" type="ORF">KBB96_12870</name>
</gene>
<dbReference type="KEGG" id="lamb:KBB96_12870"/>
<name>A0A975J3I4_9BACT</name>
<keyword evidence="3" id="KW-1185">Reference proteome</keyword>
<organism evidence="2 3">
    <name type="scientific">Luteolibacter ambystomatis</name>
    <dbReference type="NCBI Taxonomy" id="2824561"/>
    <lineage>
        <taxon>Bacteria</taxon>
        <taxon>Pseudomonadati</taxon>
        <taxon>Verrucomicrobiota</taxon>
        <taxon>Verrucomicrobiia</taxon>
        <taxon>Verrucomicrobiales</taxon>
        <taxon>Verrucomicrobiaceae</taxon>
        <taxon>Luteolibacter</taxon>
    </lineage>
</organism>
<dbReference type="PANTHER" id="PTHR43845:SF1">
    <property type="entry name" value="BLR5969 PROTEIN"/>
    <property type="match status" value="1"/>
</dbReference>
<accession>A0A975J3I4</accession>
<dbReference type="Gene3D" id="3.40.50.12780">
    <property type="entry name" value="N-terminal domain of ligase-like"/>
    <property type="match status" value="1"/>
</dbReference>
<sequence>MRLRKFLREAVVPFSPYYGELFRQRGIDWRDFQSIDDLDLLPLTSKADLVNPRDFILQPDSSVLRKRGSIIASALLHGTGATKEQLEREWRPVLMTSTTGRAAAPVPFFYTQHDLDRLAMGGRRMMEIAQSDPAFRHVNAFPFAPHLAFWQGHYASLGFNTFMISTGGGKALGTEGNIRLIDRVDPDALIAMPTFLYHLLQQAAAGGSRWQNLKRIVLGGEKVPEGMRQKIVVLCEQLGSPGVSVLSTYAFTEAKMAWTECRVGHDKNPTGFHLYPDLGFIEIVDPQTGRRVADGMPGEIVFTPLDSRGTVVLRYRTGDVTDGGIVYERCPACGRTCPRITGNVSRLTDRHQLNIDKLKGTLVDFSELEHLLDDTREIGAWQIELRKRNDDPLECDEVIVHAVPMNGLSGDALRELVMRRFREKAEFSPNNVLLHDWDEMRQLQGVGRELKEQKIVDHRPTSSPK</sequence>
<evidence type="ECO:0000313" key="3">
    <source>
        <dbReference type="Proteomes" id="UP000676169"/>
    </source>
</evidence>
<dbReference type="AlphaFoldDB" id="A0A975J3I4"/>